<dbReference type="EMBL" id="BAABAE010000002">
    <property type="protein sequence ID" value="GAA3734477.1"/>
    <property type="molecule type" value="Genomic_DNA"/>
</dbReference>
<evidence type="ECO:0000313" key="2">
    <source>
        <dbReference type="Proteomes" id="UP001501004"/>
    </source>
</evidence>
<dbReference type="Proteomes" id="UP001501004">
    <property type="component" value="Unassembled WGS sequence"/>
</dbReference>
<evidence type="ECO:0000313" key="1">
    <source>
        <dbReference type="EMBL" id="GAA3734477.1"/>
    </source>
</evidence>
<organism evidence="1 2">
    <name type="scientific">Leifsonella bigeumensis</name>
    <dbReference type="NCBI Taxonomy" id="433643"/>
    <lineage>
        <taxon>Bacteria</taxon>
        <taxon>Bacillati</taxon>
        <taxon>Actinomycetota</taxon>
        <taxon>Actinomycetes</taxon>
        <taxon>Micrococcales</taxon>
        <taxon>Microbacteriaceae</taxon>
        <taxon>Leifsonella</taxon>
    </lineage>
</organism>
<comment type="caution">
    <text evidence="1">The sequence shown here is derived from an EMBL/GenBank/DDBJ whole genome shotgun (WGS) entry which is preliminary data.</text>
</comment>
<accession>A0ABP7FC81</accession>
<name>A0ABP7FC81_9MICO</name>
<dbReference type="RefSeq" id="WP_344753992.1">
    <property type="nucleotide sequence ID" value="NZ_BAABAE010000002.1"/>
</dbReference>
<sequence>MSKQIAVRLPDELVIFLDALVAEGRFDSRAAIVTRELKRFKRRVEAEQDAEIYRREGDDDLAEFARYAARLPMDID</sequence>
<protein>
    <submittedName>
        <fullName evidence="1">Uncharacterized protein</fullName>
    </submittedName>
</protein>
<proteinExistence type="predicted"/>
<gene>
    <name evidence="1" type="ORF">GCM10022239_08240</name>
</gene>
<reference evidence="2" key="1">
    <citation type="journal article" date="2019" name="Int. J. Syst. Evol. Microbiol.">
        <title>The Global Catalogue of Microorganisms (GCM) 10K type strain sequencing project: providing services to taxonomists for standard genome sequencing and annotation.</title>
        <authorList>
            <consortium name="The Broad Institute Genomics Platform"/>
            <consortium name="The Broad Institute Genome Sequencing Center for Infectious Disease"/>
            <person name="Wu L."/>
            <person name="Ma J."/>
        </authorList>
    </citation>
    <scope>NUCLEOTIDE SEQUENCE [LARGE SCALE GENOMIC DNA]</scope>
    <source>
        <strain evidence="2">JCM 16949</strain>
    </source>
</reference>
<keyword evidence="2" id="KW-1185">Reference proteome</keyword>